<protein>
    <submittedName>
        <fullName evidence="2">Phage portal protein, HK97 family</fullName>
    </submittedName>
</protein>
<sequence>MKLLDSVRKFFSFEKRRVVELNKDDEKLLEWLGISPSDVNVKGKNALKVATVFACIKILSESVSKLPLKIYQEDESGIQKAARHYLYNLLKLRPNPYMSSMNLFGALETQKNLYGNSYANIEFDRKGRVKALWPIDSSKVTVYIDDVGLLNSKSKMWYVVNVNGKQIKLMPDEMLHFKNGLTLDGLVGVPTMDYLKSTVENSASAQKFINNFYKQGLQVKGLVQYVGDLNEDAKRVFRENFESMSSGLENSHRIALMPVGYQFQPISLSMSDAQFLENTELTIRQIATAFGIKMHQLNDLSKATLNNIEQQQRQFYTDTLQATLTMYEQEMTYKLFLDSELDKGFYSKFNVDAILRADIKTRYEAYRTGIQGGFLKPNEARSKEDLPPEAGGDQLLVNGNMMPIEMAGQAYLKGGGNSGENGKEGNEGDSSVTDDD</sequence>
<dbReference type="NCBIfam" id="TIGR01537">
    <property type="entry name" value="portal_HK97"/>
    <property type="match status" value="1"/>
</dbReference>
<feature type="region of interest" description="Disordered" evidence="1">
    <location>
        <begin position="408"/>
        <end position="436"/>
    </location>
</feature>
<name>A0AAX2CJD9_9BACI</name>
<dbReference type="InterPro" id="IPR006944">
    <property type="entry name" value="Phage/GTA_portal"/>
</dbReference>
<accession>A0AAX2CJD9</accession>
<feature type="region of interest" description="Disordered" evidence="1">
    <location>
        <begin position="376"/>
        <end position="396"/>
    </location>
</feature>
<dbReference type="GeneID" id="33897848"/>
<dbReference type="RefSeq" id="WP_012095039.1">
    <property type="nucleotide sequence ID" value="NZ_CP024096.1"/>
</dbReference>
<evidence type="ECO:0000313" key="3">
    <source>
        <dbReference type="Proteomes" id="UP000242164"/>
    </source>
</evidence>
<dbReference type="Proteomes" id="UP000242164">
    <property type="component" value="Unassembled WGS sequence"/>
</dbReference>
<comment type="caution">
    <text evidence="2">The sequence shown here is derived from an EMBL/GenBank/DDBJ whole genome shotgun (WGS) entry which is preliminary data.</text>
</comment>
<evidence type="ECO:0000256" key="1">
    <source>
        <dbReference type="SAM" id="MobiDB-lite"/>
    </source>
</evidence>
<proteinExistence type="predicted"/>
<dbReference type="Pfam" id="PF04860">
    <property type="entry name" value="Phage_portal"/>
    <property type="match status" value="1"/>
</dbReference>
<dbReference type="EMBL" id="FMIK01000038">
    <property type="protein sequence ID" value="SCL97916.1"/>
    <property type="molecule type" value="Genomic_DNA"/>
</dbReference>
<dbReference type="AlphaFoldDB" id="A0AAX2CJD9"/>
<evidence type="ECO:0000313" key="2">
    <source>
        <dbReference type="EMBL" id="SCL97916.1"/>
    </source>
</evidence>
<organism evidence="2 3">
    <name type="scientific">Bacillus cytotoxicus</name>
    <dbReference type="NCBI Taxonomy" id="580165"/>
    <lineage>
        <taxon>Bacteria</taxon>
        <taxon>Bacillati</taxon>
        <taxon>Bacillota</taxon>
        <taxon>Bacilli</taxon>
        <taxon>Bacillales</taxon>
        <taxon>Bacillaceae</taxon>
        <taxon>Bacillus</taxon>
        <taxon>Bacillus cereus group</taxon>
    </lineage>
</organism>
<reference evidence="2 3" key="1">
    <citation type="submission" date="2016-08" db="EMBL/GenBank/DDBJ databases">
        <authorList>
            <person name="Loux V."/>
            <person name="Rue O."/>
        </authorList>
    </citation>
    <scope>NUCLEOTIDE SEQUENCE [LARGE SCALE GENOMIC DNA]</scope>
    <source>
        <strain evidence="2 3">AFSSA_08CEB44bac</strain>
    </source>
</reference>
<gene>
    <name evidence="2" type="ORF">BCB44BAC_02933</name>
</gene>
<dbReference type="InterPro" id="IPR006427">
    <property type="entry name" value="Portal_HK97"/>
</dbReference>